<dbReference type="RefSeq" id="WP_146931560.1">
    <property type="nucleotide sequence ID" value="NZ_CBCSHZ010000005.1"/>
</dbReference>
<feature type="transmembrane region" description="Helical" evidence="7">
    <location>
        <begin position="20"/>
        <end position="42"/>
    </location>
</feature>
<dbReference type="Proteomes" id="UP000321367">
    <property type="component" value="Unassembled WGS sequence"/>
</dbReference>
<name>A0A5C6ZZ11_9FLAO</name>
<feature type="transmembrane region" description="Helical" evidence="7">
    <location>
        <begin position="54"/>
        <end position="76"/>
    </location>
</feature>
<evidence type="ECO:0000313" key="8">
    <source>
        <dbReference type="EMBL" id="TXD94059.1"/>
    </source>
</evidence>
<evidence type="ECO:0000256" key="7">
    <source>
        <dbReference type="SAM" id="Phobius"/>
    </source>
</evidence>
<sequence>MNKTYTTSLQLPAVDYGLLFLRIAIAALMLSHGIPKLIMLFGSQEISFADPFGIGQTATLTLVVFAEVICSLLIAFGLATRLAAFILLFTMAFAFFVIHAEDPFQTKELALIYLVVYIFIVIVGSGKYALDHYFLKK</sequence>
<keyword evidence="6 7" id="KW-0472">Membrane</keyword>
<evidence type="ECO:0000256" key="6">
    <source>
        <dbReference type="ARBA" id="ARBA00023136"/>
    </source>
</evidence>
<protein>
    <submittedName>
        <fullName evidence="8">DoxX family protein</fullName>
    </submittedName>
</protein>
<comment type="similarity">
    <text evidence="2">Belongs to the DoxX family.</text>
</comment>
<keyword evidence="5 7" id="KW-1133">Transmembrane helix</keyword>
<reference evidence="8 9" key="1">
    <citation type="submission" date="2019-08" db="EMBL/GenBank/DDBJ databases">
        <title>Genome sequence of Gillisia hiemivivida IC154 (type strain).</title>
        <authorList>
            <person name="Bowman J.P."/>
        </authorList>
    </citation>
    <scope>NUCLEOTIDE SEQUENCE [LARGE SCALE GENOMIC DNA]</scope>
    <source>
        <strain evidence="8 9">IC154</strain>
    </source>
</reference>
<evidence type="ECO:0000256" key="5">
    <source>
        <dbReference type="ARBA" id="ARBA00022989"/>
    </source>
</evidence>
<keyword evidence="4 7" id="KW-0812">Transmembrane</keyword>
<accession>A0A5C6ZZ11</accession>
<dbReference type="AlphaFoldDB" id="A0A5C6ZZ11"/>
<evidence type="ECO:0000256" key="4">
    <source>
        <dbReference type="ARBA" id="ARBA00022692"/>
    </source>
</evidence>
<dbReference type="OrthoDB" id="9813193at2"/>
<feature type="transmembrane region" description="Helical" evidence="7">
    <location>
        <begin position="82"/>
        <end position="98"/>
    </location>
</feature>
<organism evidence="8 9">
    <name type="scientific">Gillisia hiemivivida</name>
    <dbReference type="NCBI Taxonomy" id="291190"/>
    <lineage>
        <taxon>Bacteria</taxon>
        <taxon>Pseudomonadati</taxon>
        <taxon>Bacteroidota</taxon>
        <taxon>Flavobacteriia</taxon>
        <taxon>Flavobacteriales</taxon>
        <taxon>Flavobacteriaceae</taxon>
        <taxon>Gillisia</taxon>
    </lineage>
</organism>
<dbReference type="InterPro" id="IPR032808">
    <property type="entry name" value="DoxX"/>
</dbReference>
<keyword evidence="9" id="KW-1185">Reference proteome</keyword>
<evidence type="ECO:0000256" key="1">
    <source>
        <dbReference type="ARBA" id="ARBA00004651"/>
    </source>
</evidence>
<dbReference type="PANTHER" id="PTHR33452:SF1">
    <property type="entry name" value="INNER MEMBRANE PROTEIN YPHA-RELATED"/>
    <property type="match status" value="1"/>
</dbReference>
<evidence type="ECO:0000313" key="9">
    <source>
        <dbReference type="Proteomes" id="UP000321367"/>
    </source>
</evidence>
<dbReference type="InterPro" id="IPR051907">
    <property type="entry name" value="DoxX-like_oxidoreductase"/>
</dbReference>
<evidence type="ECO:0000256" key="3">
    <source>
        <dbReference type="ARBA" id="ARBA00022475"/>
    </source>
</evidence>
<proteinExistence type="inferred from homology"/>
<feature type="transmembrane region" description="Helical" evidence="7">
    <location>
        <begin position="110"/>
        <end position="130"/>
    </location>
</feature>
<dbReference type="EMBL" id="VORY01000006">
    <property type="protein sequence ID" value="TXD94059.1"/>
    <property type="molecule type" value="Genomic_DNA"/>
</dbReference>
<comment type="caution">
    <text evidence="8">The sequence shown here is derived from an EMBL/GenBank/DDBJ whole genome shotgun (WGS) entry which is preliminary data.</text>
</comment>
<keyword evidence="3" id="KW-1003">Cell membrane</keyword>
<gene>
    <name evidence="8" type="ORF">ES724_07270</name>
</gene>
<comment type="subcellular location">
    <subcellularLocation>
        <location evidence="1">Cell membrane</location>
        <topology evidence="1">Multi-pass membrane protein</topology>
    </subcellularLocation>
</comment>
<dbReference type="PANTHER" id="PTHR33452">
    <property type="entry name" value="OXIDOREDUCTASE CATD-RELATED"/>
    <property type="match status" value="1"/>
</dbReference>
<evidence type="ECO:0000256" key="2">
    <source>
        <dbReference type="ARBA" id="ARBA00006679"/>
    </source>
</evidence>
<dbReference type="GO" id="GO:0005886">
    <property type="term" value="C:plasma membrane"/>
    <property type="evidence" value="ECO:0007669"/>
    <property type="project" value="UniProtKB-SubCell"/>
</dbReference>
<dbReference type="Pfam" id="PF07681">
    <property type="entry name" value="DoxX"/>
    <property type="match status" value="1"/>
</dbReference>